<dbReference type="Pfam" id="PF00571">
    <property type="entry name" value="CBS"/>
    <property type="match status" value="2"/>
</dbReference>
<feature type="compositionally biased region" description="Polar residues" evidence="5">
    <location>
        <begin position="1"/>
        <end position="21"/>
    </location>
</feature>
<evidence type="ECO:0000313" key="8">
    <source>
        <dbReference type="Proteomes" id="UP000773614"/>
    </source>
</evidence>
<organism evidence="7 8">
    <name type="scientific">Propylenella binzhouense</name>
    <dbReference type="NCBI Taxonomy" id="2555902"/>
    <lineage>
        <taxon>Bacteria</taxon>
        <taxon>Pseudomonadati</taxon>
        <taxon>Pseudomonadota</taxon>
        <taxon>Alphaproteobacteria</taxon>
        <taxon>Hyphomicrobiales</taxon>
        <taxon>Propylenellaceae</taxon>
        <taxon>Propylenella</taxon>
    </lineage>
</organism>
<dbReference type="GO" id="GO:0050660">
    <property type="term" value="F:flavin adenine dinucleotide binding"/>
    <property type="evidence" value="ECO:0007669"/>
    <property type="project" value="InterPro"/>
</dbReference>
<evidence type="ECO:0000256" key="3">
    <source>
        <dbReference type="ARBA" id="ARBA00023122"/>
    </source>
</evidence>
<comment type="similarity">
    <text evidence="1">Belongs to the UPF0053 family. Hemolysin C subfamily.</text>
</comment>
<dbReference type="Proteomes" id="UP000773614">
    <property type="component" value="Unassembled WGS sequence"/>
</dbReference>
<reference evidence="7" key="1">
    <citation type="submission" date="2019-03" db="EMBL/GenBank/DDBJ databases">
        <title>Afifella sp. nov., isolated from activated sludge.</title>
        <authorList>
            <person name="Li Q."/>
            <person name="Liu Y."/>
        </authorList>
    </citation>
    <scope>NUCLEOTIDE SEQUENCE</scope>
    <source>
        <strain evidence="7">L72</strain>
    </source>
</reference>
<evidence type="ECO:0000256" key="4">
    <source>
        <dbReference type="PROSITE-ProRule" id="PRU00703"/>
    </source>
</evidence>
<dbReference type="RefSeq" id="WP_161139776.1">
    <property type="nucleotide sequence ID" value="NZ_SPKJ01000014.1"/>
</dbReference>
<dbReference type="Gene3D" id="3.30.465.10">
    <property type="match status" value="1"/>
</dbReference>
<evidence type="ECO:0000313" key="7">
    <source>
        <dbReference type="EMBL" id="MYZ47429.1"/>
    </source>
</evidence>
<dbReference type="InterPro" id="IPR036318">
    <property type="entry name" value="FAD-bd_PCMH-like_sf"/>
</dbReference>
<evidence type="ECO:0000259" key="6">
    <source>
        <dbReference type="PROSITE" id="PS51371"/>
    </source>
</evidence>
<dbReference type="FunFam" id="3.10.580.10:FF:000002">
    <property type="entry name" value="Magnesium/cobalt efflux protein CorC"/>
    <property type="match status" value="1"/>
</dbReference>
<dbReference type="InterPro" id="IPR016169">
    <property type="entry name" value="FAD-bd_PCMH_sub2"/>
</dbReference>
<dbReference type="InterPro" id="IPR005170">
    <property type="entry name" value="Transptr-assoc_dom"/>
</dbReference>
<keyword evidence="2" id="KW-0677">Repeat</keyword>
<gene>
    <name evidence="7" type="ORF">E4O86_06855</name>
</gene>
<evidence type="ECO:0000256" key="1">
    <source>
        <dbReference type="ARBA" id="ARBA00006446"/>
    </source>
</evidence>
<dbReference type="PROSITE" id="PS51371">
    <property type="entry name" value="CBS"/>
    <property type="match status" value="2"/>
</dbReference>
<dbReference type="CDD" id="cd04590">
    <property type="entry name" value="CBS_pair_CorC_HlyC_assoc"/>
    <property type="match status" value="1"/>
</dbReference>
<dbReference type="SMART" id="SM01091">
    <property type="entry name" value="CorC_HlyC"/>
    <property type="match status" value="1"/>
</dbReference>
<dbReference type="PANTHER" id="PTHR22777">
    <property type="entry name" value="HEMOLYSIN-RELATED"/>
    <property type="match status" value="1"/>
</dbReference>
<dbReference type="EMBL" id="SPKJ01000014">
    <property type="protein sequence ID" value="MYZ47429.1"/>
    <property type="molecule type" value="Genomic_DNA"/>
</dbReference>
<keyword evidence="8" id="KW-1185">Reference proteome</keyword>
<dbReference type="InterPro" id="IPR046342">
    <property type="entry name" value="CBS_dom_sf"/>
</dbReference>
<dbReference type="InterPro" id="IPR044751">
    <property type="entry name" value="Ion_transp-like_CBS"/>
</dbReference>
<dbReference type="SUPFAM" id="SSF54631">
    <property type="entry name" value="CBS-domain pair"/>
    <property type="match status" value="1"/>
</dbReference>
<dbReference type="GO" id="GO:0005886">
    <property type="term" value="C:plasma membrane"/>
    <property type="evidence" value="ECO:0007669"/>
    <property type="project" value="TreeGrafter"/>
</dbReference>
<sequence>MTDDPPQSTTTAGDSGESTGQEHLPERLRAAFRGLFKRGNGSARSEIEDVIAEDEASGTSFSPEERAMLRAILRLGDMRVDDVMVPRADIEAVEAAWSVWRVLLAFREAGHSRMPVYRETLDDPIGMIHIKDVMAWITDTAAAGPRPPEDEPEAVPACDLAAVDLGLGIEKAGLVRPLLFVPPSMPARLLLERMQASRTQIALVIDEYGGTDGLVSIEDLVEIIVGEIEDEYDLEEEVKVVKVADGQYVADARTSIEDAQAVIGENFRPREEDQDVETVGGLVFAATGRIPVRGEIVNAVEGYEFEILDADPRRIKRIRIRERRKLVPRVRQKVGRDPEARRRPEPPPEPPSDADAA</sequence>
<evidence type="ECO:0000256" key="5">
    <source>
        <dbReference type="SAM" id="MobiDB-lite"/>
    </source>
</evidence>
<feature type="region of interest" description="Disordered" evidence="5">
    <location>
        <begin position="328"/>
        <end position="357"/>
    </location>
</feature>
<accession>A0A964T3V2</accession>
<dbReference type="SUPFAM" id="SSF56176">
    <property type="entry name" value="FAD-binding/transporter-associated domain-like"/>
    <property type="match status" value="1"/>
</dbReference>
<feature type="domain" description="CBS" evidence="6">
    <location>
        <begin position="174"/>
        <end position="231"/>
    </location>
</feature>
<proteinExistence type="inferred from homology"/>
<feature type="compositionally biased region" description="Basic and acidic residues" evidence="5">
    <location>
        <begin position="334"/>
        <end position="346"/>
    </location>
</feature>
<dbReference type="InterPro" id="IPR000644">
    <property type="entry name" value="CBS_dom"/>
</dbReference>
<dbReference type="Pfam" id="PF03471">
    <property type="entry name" value="CorC_HlyC"/>
    <property type="match status" value="1"/>
</dbReference>
<feature type="region of interest" description="Disordered" evidence="5">
    <location>
        <begin position="1"/>
        <end position="24"/>
    </location>
</feature>
<feature type="domain" description="CBS" evidence="6">
    <location>
        <begin position="84"/>
        <end position="143"/>
    </location>
</feature>
<dbReference type="OrthoDB" id="9797674at2"/>
<evidence type="ECO:0000256" key="2">
    <source>
        <dbReference type="ARBA" id="ARBA00022737"/>
    </source>
</evidence>
<keyword evidence="3 4" id="KW-0129">CBS domain</keyword>
<dbReference type="AlphaFoldDB" id="A0A964T3V2"/>
<protein>
    <submittedName>
        <fullName evidence="7">HlyC/CorC family transporter</fullName>
    </submittedName>
</protein>
<dbReference type="PANTHER" id="PTHR22777:SF27">
    <property type="entry name" value="MAGNESIUM AND COBALT EFFLUX PROTEIN CORC"/>
    <property type="match status" value="1"/>
</dbReference>
<comment type="caution">
    <text evidence="7">The sequence shown here is derived from an EMBL/GenBank/DDBJ whole genome shotgun (WGS) entry which is preliminary data.</text>
</comment>
<dbReference type="Gene3D" id="3.10.580.10">
    <property type="entry name" value="CBS-domain"/>
    <property type="match status" value="1"/>
</dbReference>
<name>A0A964T3V2_9HYPH</name>